<evidence type="ECO:0000256" key="7">
    <source>
        <dbReference type="ARBA" id="ARBA00022989"/>
    </source>
</evidence>
<protein>
    <recommendedName>
        <fullName evidence="9">Membrane fusion protein (MFP) family protein</fullName>
    </recommendedName>
</protein>
<gene>
    <name evidence="12" type="ORF">EJ913_04995</name>
</gene>
<dbReference type="NCBIfam" id="TIGR01843">
    <property type="entry name" value="type_I_hlyD"/>
    <property type="match status" value="1"/>
</dbReference>
<dbReference type="RefSeq" id="WP_126995363.1">
    <property type="nucleotide sequence ID" value="NZ_JBNPXW010000002.1"/>
</dbReference>
<dbReference type="PANTHER" id="PTHR30386">
    <property type="entry name" value="MEMBRANE FUSION SUBUNIT OF EMRAB-TOLC MULTIDRUG EFFLUX PUMP"/>
    <property type="match status" value="1"/>
</dbReference>
<reference evidence="12 13" key="1">
    <citation type="submission" date="2018-12" db="EMBL/GenBank/DDBJ databases">
        <authorList>
            <person name="Yang Y."/>
        </authorList>
    </citation>
    <scope>NUCLEOTIDE SEQUENCE [LARGE SCALE GENOMIC DNA]</scope>
    <source>
        <strain evidence="12 13">GSF71</strain>
    </source>
</reference>
<keyword evidence="13" id="KW-1185">Reference proteome</keyword>
<evidence type="ECO:0000256" key="8">
    <source>
        <dbReference type="ARBA" id="ARBA00023136"/>
    </source>
</evidence>
<dbReference type="SUPFAM" id="SSF111369">
    <property type="entry name" value="HlyD-like secretion proteins"/>
    <property type="match status" value="1"/>
</dbReference>
<sequence length="458" mass="50663">MTAQPAFPPARAERIGRSDRRSAEQAINDFQSETAEITGSADPFAARAAVLMLSAMVLLGLGLASVMKLDRIVEAPGRMVVKSSTIVVQPLETSIIRSIEVREGQVVRRGEVLATLDPTILKADEAQLERQFVSLTAEVSRLQAELDGKPYRPEEKDAYYRLQESIWRHRQAELQSKLANFDQRIETAKATLAGNQENIQHYRSRLGLLTEVESMRLALEKSQTGSRINALMASDTRVEVLRNMKASEGAALAATHELEALRADRESYFQQWQSAAVQDLVNRSVDLSRVREDLGKAAKRRELVEMRAVEDAVVLEVGRYSVGSVLQSGEKLFILVPAGAPLEIEADITAADQGFVKVGDKVEVKLDAYRYMEHGTAKGTVRSVSEDSFATDRAAPGAARFYKARISLDEVALRDVPSDFRLVPGMTLVSDIVVGSRTLIWYFLDRVLTNASEGMREP</sequence>
<comment type="similarity">
    <text evidence="2 9">Belongs to the membrane fusion protein (MFP) (TC 8.A.1) family.</text>
</comment>
<keyword evidence="6" id="KW-0812">Transmembrane</keyword>
<evidence type="ECO:0000256" key="4">
    <source>
        <dbReference type="ARBA" id="ARBA00022475"/>
    </source>
</evidence>
<dbReference type="Pfam" id="PF26002">
    <property type="entry name" value="Beta-barrel_AprE"/>
    <property type="match status" value="1"/>
</dbReference>
<organism evidence="12 13">
    <name type="scientific">Azospirillum doebereinerae</name>
    <dbReference type="NCBI Taxonomy" id="92933"/>
    <lineage>
        <taxon>Bacteria</taxon>
        <taxon>Pseudomonadati</taxon>
        <taxon>Pseudomonadota</taxon>
        <taxon>Alphaproteobacteria</taxon>
        <taxon>Rhodospirillales</taxon>
        <taxon>Azospirillaceae</taxon>
        <taxon>Azospirillum</taxon>
    </lineage>
</organism>
<evidence type="ECO:0000256" key="6">
    <source>
        <dbReference type="ARBA" id="ARBA00022692"/>
    </source>
</evidence>
<dbReference type="PANTHER" id="PTHR30386:SF26">
    <property type="entry name" value="TRANSPORT PROTEIN COMB"/>
    <property type="match status" value="1"/>
</dbReference>
<proteinExistence type="inferred from homology"/>
<accession>A0A433JE74</accession>
<dbReference type="Proteomes" id="UP000280346">
    <property type="component" value="Unassembled WGS sequence"/>
</dbReference>
<evidence type="ECO:0000259" key="11">
    <source>
        <dbReference type="Pfam" id="PF26002"/>
    </source>
</evidence>
<evidence type="ECO:0000256" key="5">
    <source>
        <dbReference type="ARBA" id="ARBA00022519"/>
    </source>
</evidence>
<dbReference type="OrthoDB" id="9810980at2"/>
<dbReference type="InterPro" id="IPR010129">
    <property type="entry name" value="T1SS_HlyD"/>
</dbReference>
<feature type="domain" description="AprE-like beta-barrel" evidence="11">
    <location>
        <begin position="342"/>
        <end position="434"/>
    </location>
</feature>
<evidence type="ECO:0000256" key="3">
    <source>
        <dbReference type="ARBA" id="ARBA00022448"/>
    </source>
</evidence>
<dbReference type="Gene3D" id="1.10.287.470">
    <property type="entry name" value="Helix hairpin bin"/>
    <property type="match status" value="1"/>
</dbReference>
<keyword evidence="4 9" id="KW-1003">Cell membrane</keyword>
<name>A0A433JE74_9PROT</name>
<comment type="subcellular location">
    <subcellularLocation>
        <location evidence="1 9">Cell inner membrane</location>
        <topology evidence="1 9">Single-pass membrane protein</topology>
    </subcellularLocation>
</comment>
<evidence type="ECO:0000313" key="12">
    <source>
        <dbReference type="EMBL" id="RUQ75206.1"/>
    </source>
</evidence>
<evidence type="ECO:0000256" key="2">
    <source>
        <dbReference type="ARBA" id="ARBA00009477"/>
    </source>
</evidence>
<dbReference type="EMBL" id="RZIJ01000002">
    <property type="protein sequence ID" value="RUQ75206.1"/>
    <property type="molecule type" value="Genomic_DNA"/>
</dbReference>
<feature type="compositionally biased region" description="Basic and acidic residues" evidence="10">
    <location>
        <begin position="11"/>
        <end position="23"/>
    </location>
</feature>
<evidence type="ECO:0000256" key="9">
    <source>
        <dbReference type="RuleBase" id="RU365093"/>
    </source>
</evidence>
<dbReference type="InterPro" id="IPR058982">
    <property type="entry name" value="Beta-barrel_AprE"/>
</dbReference>
<keyword evidence="5 9" id="KW-0997">Cell inner membrane</keyword>
<dbReference type="AlphaFoldDB" id="A0A433JE74"/>
<feature type="region of interest" description="Disordered" evidence="10">
    <location>
        <begin position="1"/>
        <end position="23"/>
    </location>
</feature>
<keyword evidence="3 9" id="KW-0813">Transport</keyword>
<comment type="caution">
    <text evidence="12">The sequence shown here is derived from an EMBL/GenBank/DDBJ whole genome shotgun (WGS) entry which is preliminary data.</text>
</comment>
<dbReference type="Gene3D" id="2.40.50.100">
    <property type="match status" value="1"/>
</dbReference>
<dbReference type="InterPro" id="IPR050739">
    <property type="entry name" value="MFP"/>
</dbReference>
<dbReference type="GO" id="GO:0005886">
    <property type="term" value="C:plasma membrane"/>
    <property type="evidence" value="ECO:0007669"/>
    <property type="project" value="UniProtKB-SubCell"/>
</dbReference>
<evidence type="ECO:0000313" key="13">
    <source>
        <dbReference type="Proteomes" id="UP000280346"/>
    </source>
</evidence>
<keyword evidence="8" id="KW-0472">Membrane</keyword>
<dbReference type="Gene3D" id="2.40.30.170">
    <property type="match status" value="1"/>
</dbReference>
<dbReference type="PRINTS" id="PR01490">
    <property type="entry name" value="RTXTOXIND"/>
</dbReference>
<dbReference type="GO" id="GO:0015031">
    <property type="term" value="P:protein transport"/>
    <property type="evidence" value="ECO:0007669"/>
    <property type="project" value="InterPro"/>
</dbReference>
<evidence type="ECO:0000256" key="1">
    <source>
        <dbReference type="ARBA" id="ARBA00004377"/>
    </source>
</evidence>
<keyword evidence="7" id="KW-1133">Transmembrane helix</keyword>
<evidence type="ECO:0000256" key="10">
    <source>
        <dbReference type="SAM" id="MobiDB-lite"/>
    </source>
</evidence>